<dbReference type="SUPFAM" id="SSF55785">
    <property type="entry name" value="PYP-like sensor domain (PAS domain)"/>
    <property type="match status" value="1"/>
</dbReference>
<dbReference type="PANTHER" id="PTHR43065">
    <property type="entry name" value="SENSOR HISTIDINE KINASE"/>
    <property type="match status" value="1"/>
</dbReference>
<dbReference type="Gene3D" id="3.30.450.20">
    <property type="entry name" value="PAS domain"/>
    <property type="match status" value="1"/>
</dbReference>
<keyword evidence="7" id="KW-0067">ATP-binding</keyword>
<dbReference type="GO" id="GO:0000155">
    <property type="term" value="F:phosphorelay sensor kinase activity"/>
    <property type="evidence" value="ECO:0007669"/>
    <property type="project" value="InterPro"/>
</dbReference>
<dbReference type="GO" id="GO:0005524">
    <property type="term" value="F:ATP binding"/>
    <property type="evidence" value="ECO:0007669"/>
    <property type="project" value="UniProtKB-KW"/>
</dbReference>
<organism evidence="12 13">
    <name type="scientific">Aporhodopirellula rubra</name>
    <dbReference type="NCBI Taxonomy" id="980271"/>
    <lineage>
        <taxon>Bacteria</taxon>
        <taxon>Pseudomonadati</taxon>
        <taxon>Planctomycetota</taxon>
        <taxon>Planctomycetia</taxon>
        <taxon>Pirellulales</taxon>
        <taxon>Pirellulaceae</taxon>
        <taxon>Aporhodopirellula</taxon>
    </lineage>
</organism>
<dbReference type="PROSITE" id="PS50112">
    <property type="entry name" value="PAS"/>
    <property type="match status" value="1"/>
</dbReference>
<dbReference type="CDD" id="cd00130">
    <property type="entry name" value="PAS"/>
    <property type="match status" value="1"/>
</dbReference>
<evidence type="ECO:0000256" key="9">
    <source>
        <dbReference type="SAM" id="MobiDB-lite"/>
    </source>
</evidence>
<comment type="catalytic activity">
    <reaction evidence="1">
        <text>ATP + protein L-histidine = ADP + protein N-phospho-L-histidine.</text>
        <dbReference type="EC" id="2.7.13.3"/>
    </reaction>
</comment>
<sequence length="472" mass="51679">MGTNDKWLILKKPFDPAEVCQLAGALTEKRKLSTALNTRLSWLESEVRARTKEIEAREERLQTVLDVAPDGIVTINQRGEIESANVAAAAMFGYSQTEMQGRPVDILTSCDDSLTALKSMIEQVGLQQNRTVDCECQKSCGATFPSHWTIGKRIDGPGRFQTAIVRDESEHERMRANLAQAQKLEAVGQLAAGIAHEINTPAQFVGENTRFLKDAFDDIGTTLESLQRLVDKCDSDSLATEEKEAAKHAIDQSDIPYLVSEIPKAIDQSLDGISRISAIVRAMKGFSHPGSAEMALTNIHECLDNTITVCQTEWKYVAEIERNYDECLALVPCNAPEINQVFINLLVNAAHAVADSLEKSTETKGNIIVSTKAFSDHAEITIQDSGVGIPKANCSRIFDPFFTTKEVGKGTGQGLSIARSIIVDKHNGKIEVDSRPGEGTTFRIQLPLNRGEEVLSSQDENSAHQPLAEMVV</sequence>
<feature type="region of interest" description="Disordered" evidence="9">
    <location>
        <begin position="453"/>
        <end position="472"/>
    </location>
</feature>
<evidence type="ECO:0000256" key="1">
    <source>
        <dbReference type="ARBA" id="ARBA00000085"/>
    </source>
</evidence>
<feature type="compositionally biased region" description="Polar residues" evidence="9">
    <location>
        <begin position="455"/>
        <end position="464"/>
    </location>
</feature>
<keyword evidence="13" id="KW-1185">Reference proteome</keyword>
<dbReference type="EMBL" id="JACHXU010000031">
    <property type="protein sequence ID" value="MBB3210078.1"/>
    <property type="molecule type" value="Genomic_DNA"/>
</dbReference>
<protein>
    <recommendedName>
        <fullName evidence="2">histidine kinase</fullName>
        <ecNumber evidence="2">2.7.13.3</ecNumber>
    </recommendedName>
</protein>
<evidence type="ECO:0000256" key="2">
    <source>
        <dbReference type="ARBA" id="ARBA00012438"/>
    </source>
</evidence>
<dbReference type="PROSITE" id="PS50109">
    <property type="entry name" value="HIS_KIN"/>
    <property type="match status" value="1"/>
</dbReference>
<evidence type="ECO:0000256" key="5">
    <source>
        <dbReference type="ARBA" id="ARBA00022741"/>
    </source>
</evidence>
<comment type="caution">
    <text evidence="12">The sequence shown here is derived from an EMBL/GenBank/DDBJ whole genome shotgun (WGS) entry which is preliminary data.</text>
</comment>
<dbReference type="EC" id="2.7.13.3" evidence="2"/>
<dbReference type="InterPro" id="IPR004358">
    <property type="entry name" value="Sig_transdc_His_kin-like_C"/>
</dbReference>
<dbReference type="InterPro" id="IPR000014">
    <property type="entry name" value="PAS"/>
</dbReference>
<accession>A0A7W5E4R2</accession>
<dbReference type="InterPro" id="IPR035965">
    <property type="entry name" value="PAS-like_dom_sf"/>
</dbReference>
<evidence type="ECO:0000259" key="11">
    <source>
        <dbReference type="PROSITE" id="PS50112"/>
    </source>
</evidence>
<proteinExistence type="predicted"/>
<dbReference type="AlphaFoldDB" id="A0A7W5E4R2"/>
<dbReference type="Pfam" id="PF13188">
    <property type="entry name" value="PAS_8"/>
    <property type="match status" value="1"/>
</dbReference>
<dbReference type="SUPFAM" id="SSF47384">
    <property type="entry name" value="Homodimeric domain of signal transducing histidine kinase"/>
    <property type="match status" value="1"/>
</dbReference>
<dbReference type="InterPro" id="IPR003661">
    <property type="entry name" value="HisK_dim/P_dom"/>
</dbReference>
<dbReference type="InterPro" id="IPR003594">
    <property type="entry name" value="HATPase_dom"/>
</dbReference>
<dbReference type="Gene3D" id="3.30.565.10">
    <property type="entry name" value="Histidine kinase-like ATPase, C-terminal domain"/>
    <property type="match status" value="1"/>
</dbReference>
<dbReference type="SUPFAM" id="SSF55874">
    <property type="entry name" value="ATPase domain of HSP90 chaperone/DNA topoisomerase II/histidine kinase"/>
    <property type="match status" value="1"/>
</dbReference>
<evidence type="ECO:0000313" key="13">
    <source>
        <dbReference type="Proteomes" id="UP000536179"/>
    </source>
</evidence>
<keyword evidence="6" id="KW-0418">Kinase</keyword>
<feature type="domain" description="Histidine kinase" evidence="10">
    <location>
        <begin position="193"/>
        <end position="450"/>
    </location>
</feature>
<dbReference type="NCBIfam" id="TIGR00229">
    <property type="entry name" value="sensory_box"/>
    <property type="match status" value="1"/>
</dbReference>
<evidence type="ECO:0000256" key="4">
    <source>
        <dbReference type="ARBA" id="ARBA00022679"/>
    </source>
</evidence>
<dbReference type="SMART" id="SM00091">
    <property type="entry name" value="PAS"/>
    <property type="match status" value="1"/>
</dbReference>
<feature type="domain" description="PAS" evidence="11">
    <location>
        <begin position="57"/>
        <end position="102"/>
    </location>
</feature>
<evidence type="ECO:0000256" key="8">
    <source>
        <dbReference type="ARBA" id="ARBA00023012"/>
    </source>
</evidence>
<dbReference type="PRINTS" id="PR00344">
    <property type="entry name" value="BCTRLSENSOR"/>
</dbReference>
<dbReference type="InterPro" id="IPR036890">
    <property type="entry name" value="HATPase_C_sf"/>
</dbReference>
<dbReference type="Pfam" id="PF02518">
    <property type="entry name" value="HATPase_c"/>
    <property type="match status" value="1"/>
</dbReference>
<keyword evidence="4" id="KW-0808">Transferase</keyword>
<name>A0A7W5E4R2_9BACT</name>
<keyword evidence="3" id="KW-0597">Phosphoprotein</keyword>
<dbReference type="InterPro" id="IPR036097">
    <property type="entry name" value="HisK_dim/P_sf"/>
</dbReference>
<dbReference type="InterPro" id="IPR005467">
    <property type="entry name" value="His_kinase_dom"/>
</dbReference>
<keyword evidence="5" id="KW-0547">Nucleotide-binding</keyword>
<evidence type="ECO:0000256" key="3">
    <source>
        <dbReference type="ARBA" id="ARBA00022553"/>
    </source>
</evidence>
<reference evidence="12 13" key="1">
    <citation type="submission" date="2020-08" db="EMBL/GenBank/DDBJ databases">
        <title>Genomic Encyclopedia of Type Strains, Phase III (KMG-III): the genomes of soil and plant-associated and newly described type strains.</title>
        <authorList>
            <person name="Whitman W."/>
        </authorList>
    </citation>
    <scope>NUCLEOTIDE SEQUENCE [LARGE SCALE GENOMIC DNA]</scope>
    <source>
        <strain evidence="12 13">CECT 8075</strain>
    </source>
</reference>
<gene>
    <name evidence="12" type="ORF">FHS27_005924</name>
</gene>
<evidence type="ECO:0000259" key="10">
    <source>
        <dbReference type="PROSITE" id="PS50109"/>
    </source>
</evidence>
<dbReference type="CDD" id="cd00082">
    <property type="entry name" value="HisKA"/>
    <property type="match status" value="1"/>
</dbReference>
<dbReference type="PANTHER" id="PTHR43065:SF46">
    <property type="entry name" value="C4-DICARBOXYLATE TRANSPORT SENSOR PROTEIN DCTB"/>
    <property type="match status" value="1"/>
</dbReference>
<evidence type="ECO:0000256" key="7">
    <source>
        <dbReference type="ARBA" id="ARBA00022840"/>
    </source>
</evidence>
<dbReference type="Gene3D" id="1.10.287.130">
    <property type="match status" value="1"/>
</dbReference>
<evidence type="ECO:0000313" key="12">
    <source>
        <dbReference type="EMBL" id="MBB3210078.1"/>
    </source>
</evidence>
<dbReference type="Proteomes" id="UP000536179">
    <property type="component" value="Unassembled WGS sequence"/>
</dbReference>
<keyword evidence="8" id="KW-0902">Two-component regulatory system</keyword>
<evidence type="ECO:0000256" key="6">
    <source>
        <dbReference type="ARBA" id="ARBA00022777"/>
    </source>
</evidence>
<dbReference type="SMART" id="SM00387">
    <property type="entry name" value="HATPase_c"/>
    <property type="match status" value="1"/>
</dbReference>